<comment type="similarity">
    <text evidence="3">Belongs to the FliH family.</text>
</comment>
<evidence type="ECO:0000256" key="5">
    <source>
        <dbReference type="ARBA" id="ARBA00022448"/>
    </source>
</evidence>
<dbReference type="GO" id="GO:0003774">
    <property type="term" value="F:cytoskeletal motor activity"/>
    <property type="evidence" value="ECO:0007669"/>
    <property type="project" value="InterPro"/>
</dbReference>
<dbReference type="GO" id="GO:0009288">
    <property type="term" value="C:bacterial-type flagellum"/>
    <property type="evidence" value="ECO:0007669"/>
    <property type="project" value="InterPro"/>
</dbReference>
<keyword evidence="11" id="KW-0282">Flagellum</keyword>
<keyword evidence="5" id="KW-0813">Transport</keyword>
<dbReference type="PANTHER" id="PTHR34982:SF1">
    <property type="entry name" value="FLAGELLAR ASSEMBLY PROTEIN FLIH"/>
    <property type="match status" value="1"/>
</dbReference>
<dbReference type="PANTHER" id="PTHR34982">
    <property type="entry name" value="YOP PROTEINS TRANSLOCATION PROTEIN L"/>
    <property type="match status" value="1"/>
</dbReference>
<protein>
    <recommendedName>
        <fullName evidence="4">Flagellar assembly protein FliH</fullName>
    </recommendedName>
</protein>
<dbReference type="InterPro" id="IPR000563">
    <property type="entry name" value="Flag_FliH"/>
</dbReference>
<evidence type="ECO:0000256" key="6">
    <source>
        <dbReference type="ARBA" id="ARBA00022490"/>
    </source>
</evidence>
<comment type="subcellular location">
    <subcellularLocation>
        <location evidence="2">Cytoplasm</location>
    </subcellularLocation>
</comment>
<dbReference type="PRINTS" id="PR01003">
    <property type="entry name" value="FLGFLIH"/>
</dbReference>
<gene>
    <name evidence="11" type="primary">fliH</name>
    <name evidence="11" type="ORF">DLNHIDIE_02291</name>
</gene>
<dbReference type="GO" id="GO:0044781">
    <property type="term" value="P:bacterial-type flagellum organization"/>
    <property type="evidence" value="ECO:0007669"/>
    <property type="project" value="UniProtKB-KW"/>
</dbReference>
<keyword evidence="7" id="KW-1005">Bacterial flagellum biogenesis</keyword>
<keyword evidence="11" id="KW-0966">Cell projection</keyword>
<evidence type="ECO:0000256" key="8">
    <source>
        <dbReference type="ARBA" id="ARBA00022927"/>
    </source>
</evidence>
<sequence>MPPVSSVWVVAAARPCCDWAAPVNKGAEIISRDSSAQVQRWQLPEVSSFSTASQTEMESSPEGGEILSADIITLPTAEQLQAIYAESEQKGHEQGYQQGYKEGQAEGYQEGLARAEAERRSLQDILSGLFSPLQALDASVEQSLLALSLEIARQVIRQELRLRPQVLLPLLKEALRAVPLRSVNPVIRLHPDDVDMLQRLMPELGDQGVDLLADPQIERGGVLVSAGLDDNAARPDRRWQDRDLDHAATQLDLRLENRWRAVLERLFGELSV</sequence>
<dbReference type="EMBL" id="SZUV01000001">
    <property type="protein sequence ID" value="TQN52400.1"/>
    <property type="molecule type" value="Genomic_DNA"/>
</dbReference>
<dbReference type="Proteomes" id="UP000315403">
    <property type="component" value="Unassembled WGS sequence"/>
</dbReference>
<evidence type="ECO:0000256" key="9">
    <source>
        <dbReference type="ARBA" id="ARBA00023225"/>
    </source>
</evidence>
<dbReference type="GO" id="GO:0005829">
    <property type="term" value="C:cytosol"/>
    <property type="evidence" value="ECO:0007669"/>
    <property type="project" value="TreeGrafter"/>
</dbReference>
<feature type="domain" description="Flagellar assembly protein FliH/Type III secretion system HrpE" evidence="10">
    <location>
        <begin position="117"/>
        <end position="240"/>
    </location>
</feature>
<dbReference type="AlphaFoldDB" id="A0A543Q7V9"/>
<accession>A0A543Q7V9</accession>
<evidence type="ECO:0000256" key="3">
    <source>
        <dbReference type="ARBA" id="ARBA00006602"/>
    </source>
</evidence>
<keyword evidence="8" id="KW-0653">Protein transport</keyword>
<dbReference type="InterPro" id="IPR018035">
    <property type="entry name" value="Flagellar_FliH/T3SS_HrpE"/>
</dbReference>
<keyword evidence="11" id="KW-0969">Cilium</keyword>
<reference evidence="11 12" key="1">
    <citation type="submission" date="2019-03" db="EMBL/GenBank/DDBJ databases">
        <title>New insights into Acidothiobacillus thiooxidans sulfur metabolism through coupled gene expression, solution geochemistry, microscopy and spectroscopy analyses.</title>
        <authorList>
            <person name="Camacho D."/>
            <person name="Frazao R."/>
            <person name="Fouillen A."/>
            <person name="Nanci A."/>
            <person name="Lang B.F."/>
            <person name="Apte S.C."/>
            <person name="Baron C."/>
            <person name="Warren L.A."/>
        </authorList>
    </citation>
    <scope>NUCLEOTIDE SEQUENCE [LARGE SCALE GENOMIC DNA]</scope>
    <source>
        <strain evidence="11 12">ATCC 19377</strain>
    </source>
</reference>
<dbReference type="Pfam" id="PF02108">
    <property type="entry name" value="FliH"/>
    <property type="match status" value="1"/>
</dbReference>
<keyword evidence="6" id="KW-0963">Cytoplasm</keyword>
<dbReference type="GO" id="GO:0015031">
    <property type="term" value="P:protein transport"/>
    <property type="evidence" value="ECO:0007669"/>
    <property type="project" value="UniProtKB-KW"/>
</dbReference>
<proteinExistence type="inferred from homology"/>
<evidence type="ECO:0000313" key="12">
    <source>
        <dbReference type="Proteomes" id="UP000315403"/>
    </source>
</evidence>
<comment type="function">
    <text evidence="1">Needed for flagellar regrowth and assembly.</text>
</comment>
<evidence type="ECO:0000256" key="2">
    <source>
        <dbReference type="ARBA" id="ARBA00004496"/>
    </source>
</evidence>
<comment type="caution">
    <text evidence="11">The sequence shown here is derived from an EMBL/GenBank/DDBJ whole genome shotgun (WGS) entry which is preliminary data.</text>
</comment>
<dbReference type="GO" id="GO:0071973">
    <property type="term" value="P:bacterial-type flagellum-dependent cell motility"/>
    <property type="evidence" value="ECO:0007669"/>
    <property type="project" value="InterPro"/>
</dbReference>
<dbReference type="InterPro" id="IPR051472">
    <property type="entry name" value="T3SS_Stator/FliH"/>
</dbReference>
<evidence type="ECO:0000313" key="11">
    <source>
        <dbReference type="EMBL" id="TQN52400.1"/>
    </source>
</evidence>
<keyword evidence="9" id="KW-1006">Bacterial flagellum protein export</keyword>
<evidence type="ECO:0000256" key="7">
    <source>
        <dbReference type="ARBA" id="ARBA00022795"/>
    </source>
</evidence>
<organism evidence="11 12">
    <name type="scientific">Acidithiobacillus thiooxidans ATCC 19377</name>
    <dbReference type="NCBI Taxonomy" id="637390"/>
    <lineage>
        <taxon>Bacteria</taxon>
        <taxon>Pseudomonadati</taxon>
        <taxon>Pseudomonadota</taxon>
        <taxon>Acidithiobacillia</taxon>
        <taxon>Acidithiobacillales</taxon>
        <taxon>Acidithiobacillaceae</taxon>
        <taxon>Acidithiobacillus</taxon>
    </lineage>
</organism>
<evidence type="ECO:0000256" key="1">
    <source>
        <dbReference type="ARBA" id="ARBA00003041"/>
    </source>
</evidence>
<evidence type="ECO:0000256" key="4">
    <source>
        <dbReference type="ARBA" id="ARBA00016507"/>
    </source>
</evidence>
<evidence type="ECO:0000259" key="10">
    <source>
        <dbReference type="Pfam" id="PF02108"/>
    </source>
</evidence>
<name>A0A543Q7V9_ACITH</name>